<reference evidence="1" key="1">
    <citation type="thesis" date="2020" institute="ProQuest LLC" country="789 East Eisenhower Parkway, Ann Arbor, MI, USA">
        <title>Comparative Genomics and Chromosome Evolution.</title>
        <authorList>
            <person name="Mudd A.B."/>
        </authorList>
    </citation>
    <scope>NUCLEOTIDE SEQUENCE</scope>
    <source>
        <strain evidence="1">237g6f4</strain>
        <tissue evidence="1">Blood</tissue>
    </source>
</reference>
<protein>
    <submittedName>
        <fullName evidence="1">Uncharacterized protein</fullName>
    </submittedName>
</protein>
<accession>A0AAV6ZL89</accession>
<dbReference type="Proteomes" id="UP000824782">
    <property type="component" value="Unassembled WGS sequence"/>
</dbReference>
<organism evidence="1 2">
    <name type="scientific">Engystomops pustulosus</name>
    <name type="common">Tungara frog</name>
    <name type="synonym">Physalaemus pustulosus</name>
    <dbReference type="NCBI Taxonomy" id="76066"/>
    <lineage>
        <taxon>Eukaryota</taxon>
        <taxon>Metazoa</taxon>
        <taxon>Chordata</taxon>
        <taxon>Craniata</taxon>
        <taxon>Vertebrata</taxon>
        <taxon>Euteleostomi</taxon>
        <taxon>Amphibia</taxon>
        <taxon>Batrachia</taxon>
        <taxon>Anura</taxon>
        <taxon>Neobatrachia</taxon>
        <taxon>Hyloidea</taxon>
        <taxon>Leptodactylidae</taxon>
        <taxon>Leiuperinae</taxon>
        <taxon>Engystomops</taxon>
    </lineage>
</organism>
<comment type="caution">
    <text evidence="1">The sequence shown here is derived from an EMBL/GenBank/DDBJ whole genome shotgun (WGS) entry which is preliminary data.</text>
</comment>
<evidence type="ECO:0000313" key="2">
    <source>
        <dbReference type="Proteomes" id="UP000824782"/>
    </source>
</evidence>
<evidence type="ECO:0000313" key="1">
    <source>
        <dbReference type="EMBL" id="KAG8546673.1"/>
    </source>
</evidence>
<proteinExistence type="predicted"/>
<keyword evidence="2" id="KW-1185">Reference proteome</keyword>
<name>A0AAV6ZL89_ENGPU</name>
<dbReference type="AlphaFoldDB" id="A0AAV6ZL89"/>
<dbReference type="EMBL" id="WNYA01000979">
    <property type="protein sequence ID" value="KAG8546673.1"/>
    <property type="molecule type" value="Genomic_DNA"/>
</dbReference>
<sequence length="72" mass="8026">METTMVYMSIGLWKMMDGPPGSQTVCMGELIEAGPQSPGERIYIYIHAMLLSYGRFGEGLDKLQASFTSDWT</sequence>
<gene>
    <name evidence="1" type="ORF">GDO81_030046</name>
</gene>